<sequence>MVAPPFNTTAGFLARFVEPLLAGGSVEVEAPLSAHDRQQMLSDAGPLMHPSFLHLRMRIGRRLVAEPALPDPGADELSLWLGLHDVLALDHPDTERVWTRASTWRRVETETRSLLAFARPADMASALARELAVGAFLQLRREDHVVSGPAGDLRFRGQTPPRRRFGFLSPSFADVRTEVVRWIDQPHATIVDRLLPDVMWVSPLTSLLRPAWAPPGWSPLMAVEFLQARAYARAVCHAWAQEREWLRIGGVVAGSLLRSLDLHGRVFGDVPGAGVPGSAAAMQRAAKAAHMEVGFGSGVGSSARSGRAGDDPGDDPGDDSDDSDDPDRVDAFDQVAREFEDEPSGVLAALPAPAIPSAPADIGAVVGALIHLHVLKVLEFDARISIGVGARDWAVQSFLALPLLLPALERTLGRPFDLDAPRGDTLPSTAGALFAGGAGVVDEGFARRWDEYGEHLAGLVPRNVVDNLHATLVRRIREE</sequence>
<dbReference type="AlphaFoldDB" id="A0A2S9XWS8"/>
<feature type="region of interest" description="Disordered" evidence="1">
    <location>
        <begin position="297"/>
        <end position="328"/>
    </location>
</feature>
<feature type="compositionally biased region" description="Acidic residues" evidence="1">
    <location>
        <begin position="311"/>
        <end position="325"/>
    </location>
</feature>
<accession>A0A2S9XWS8</accession>
<evidence type="ECO:0000313" key="2">
    <source>
        <dbReference type="EMBL" id="PRP97302.1"/>
    </source>
</evidence>
<proteinExistence type="predicted"/>
<dbReference type="EMBL" id="PVNL01000130">
    <property type="protein sequence ID" value="PRP97302.1"/>
    <property type="molecule type" value="Genomic_DNA"/>
</dbReference>
<reference evidence="2 3" key="1">
    <citation type="submission" date="2018-03" db="EMBL/GenBank/DDBJ databases">
        <title>Draft Genome Sequences of the Obligatory Marine Myxobacteria Enhygromyxa salina SWB007.</title>
        <authorList>
            <person name="Poehlein A."/>
            <person name="Moghaddam J.A."/>
            <person name="Harms H."/>
            <person name="Alanjari M."/>
            <person name="Koenig G.M."/>
            <person name="Daniel R."/>
            <person name="Schaeberle T.F."/>
        </authorList>
    </citation>
    <scope>NUCLEOTIDE SEQUENCE [LARGE SCALE GENOMIC DNA]</scope>
    <source>
        <strain evidence="2 3">SWB007</strain>
    </source>
</reference>
<evidence type="ECO:0000313" key="3">
    <source>
        <dbReference type="Proteomes" id="UP000238823"/>
    </source>
</evidence>
<gene>
    <name evidence="2" type="ORF">ENSA7_66520</name>
</gene>
<evidence type="ECO:0000256" key="1">
    <source>
        <dbReference type="SAM" id="MobiDB-lite"/>
    </source>
</evidence>
<name>A0A2S9XWS8_9BACT</name>
<dbReference type="RefSeq" id="WP_106093478.1">
    <property type="nucleotide sequence ID" value="NZ_PVNL01000130.1"/>
</dbReference>
<dbReference type="Proteomes" id="UP000238823">
    <property type="component" value="Unassembled WGS sequence"/>
</dbReference>
<organism evidence="2 3">
    <name type="scientific">Enhygromyxa salina</name>
    <dbReference type="NCBI Taxonomy" id="215803"/>
    <lineage>
        <taxon>Bacteria</taxon>
        <taxon>Pseudomonadati</taxon>
        <taxon>Myxococcota</taxon>
        <taxon>Polyangia</taxon>
        <taxon>Nannocystales</taxon>
        <taxon>Nannocystaceae</taxon>
        <taxon>Enhygromyxa</taxon>
    </lineage>
</organism>
<comment type="caution">
    <text evidence="2">The sequence shown here is derived from an EMBL/GenBank/DDBJ whole genome shotgun (WGS) entry which is preliminary data.</text>
</comment>
<protein>
    <submittedName>
        <fullName evidence="2">Uncharacterized protein</fullName>
    </submittedName>
</protein>
<dbReference type="OrthoDB" id="5498497at2"/>